<dbReference type="PANTHER" id="PTHR24256">
    <property type="entry name" value="TRYPTASE-RELATED"/>
    <property type="match status" value="1"/>
</dbReference>
<dbReference type="Proteomes" id="UP000076408">
    <property type="component" value="Unassembled WGS sequence"/>
</dbReference>
<dbReference type="CDD" id="cd00190">
    <property type="entry name" value="Tryp_SPc"/>
    <property type="match status" value="7"/>
</dbReference>
<sequence length="2149" mass="232207">MFKLLVLCAFVAGGAMAIGDVSKMAHPNARITGGELTDPRAVPFIVGILISGSSAHSFCAGILISPTHVLTTASCVSNLPTLTVLLGASDMTRIQQFIGVASILVHPNYSSLLNRDDVAILTLDRPTPLNEYIQLANLPRWSHMGNSFNGFGTTISGWGNTGNRDNEPIPIPNLQSIRTPVISNTVCGLSHSFIRDDHICTSGDVGGPCNGDDGGPVTITEAGEPIVIGMHSFHYSGLFGCDRGRSAVHVRLSSYLNWIEANSDAFERTKRYIRMKLYAVGLCVALVSIGLSLAVELREPSTRISNGGVAGPSQFPFVAGILISGTSERSFCAGALISRRFVLTAAACVVGTNTFTVLLGATDMTRIEQIIPVLNIPSHIIVHPGYSSLLNRDDIALLQLSRDADLSPNVQVANLPRRYHTAFTFNDWAATVAGWGNTGNRDNEPIPLQQLLFATGSVVSNFVCGISHSFIRDGNICSSTDEGGPCNGDEGGPVWVTEGGETFIIGIHSFHYDGLFGCDRGRSSVHTRVTEYLDWIQSNSDVVTMKLFIVLVAALLGSVYASPVDPRTIDWSVVRQLHQTDAVRAKQGLPPLTDDEVRSSRISEGQLATATQFPWAVGVLISGSSAHSFCSGVLISPRFVLTAAVCISGSNTLTVLLGASDMTRVEEFIGVTNILSHPNYSSFFNRDDIAILTLSGSAPIRNTIRPIDLPRWSDVGNSFNNWAATTAGWGNTGRRENEPIPIPNLHFAIDSVNSNFVCGLSHTFIRDTHICTSTDNGGPCNGDEGGPVTVTEGGRTFLVGIHSFHYSGLFGCDRGRSAVHTRITEYLGWIQDNTDTLVLLTVVAVALSTVQSIAVDPRKIDWTLVRTLHQTDAIRAKQGLPPLTDDEVRSARIADGQIATPNQIPWAAGVLISGSSSHSFCSGVLISRRHVLTAAVCISGSNTLTVLLGASDMTRVEEFIAVTNILSHPNYSSFFNRDDIAILTLAREAPISDTIRPVDLPRLSQVGNDFNSWAATTAGWGNSGRRENEPIPIQNLQFATDAVTSNLRCTLSHTFIRSTHICTQTNNGGACNGDEGGPVTVTESGRTFLIGIHSFHFSGLFGCDRGRPSVHTRITEYLGWIQQNSDAIAEITRPEDINWAENFEPVQPLPAPVRSSRINNGVIVGPTDVPYIVGVLVSVEHGTYFCGGVLVSASHVLTSATCVEGQSSITVLLGASDITRAQDFIVVSHVRVHPDFSSFFQANDLAILTLSREPRFNEQIQIARLPRRAQVGESFANVWTTISGWGETASNTGEALPMQQLRSVRSQVISNFSCTISFPLYLRSSNVCTSSDGGAPCVGDEGGPVTIVEDDGQSTVIAIHSYTYSRGCTRSWPAVHTRVTDYLNWIEIYTAFLVTALIALASGEIRSAQDVDWSQVRRFYDPSVPDRRINNGQIATPTDVPWAVGLLVSLTSGTSFCGGALISPTHVLTAASCVNGQSSITAMLGASTIATTSDFVPVSHVRVHPDYSSFLERDDIAILTLARQPRWNDQIQIINLPRRMYIGHSFNNYVATISGWGETGTNTGEPLPMPNLRFIRSPVITNLSCELSFLLNNIRGTHICTSTDGGAPCVGDQGAPVTVTENGETFLIGIHVFTASRCERGRPAVHVRLTEYMNWLELNTDALIRPSGNPLLDAPDRRINNGVEAGPTDIPFAAGVLVTRPSQTYFCGGTLISLRHILTSANCVNGYRTITVMLGAYDMTMVQDFITVSSVLVHPNFSSFFYTNDLAILTLSRPAQLSERVQIAQLPSRLYIGHSFNNYETTVAGWGRTGSNTGEVVPVRRLLYFRARVITNTSCLISFPLYLSSTNICTSTGEGAACVGDEGGPVTVTENGQTILIGVHSYGFSMGCELSWPSVHTRITEYLMWIENNSDAMAHSTTLLLSLIFSCTLCLASNPLAGRHIQLPAYKAPRIRGGVPVAAGEIPYAAGLMIQQPIGNRWCGGTLVSVNYVLTAANCFTNPGATTVLLGASNMTDVEDIVMASDVIVHQAFVPSQNLNDIALVRLSRPANITNYIRLARLPNWRQADSLFVNQLATVSGWGALGQNSPEILPLNNLHRYGRSYQYCHCYCYSYHGSYDRYYHNGDDYWYGDYLCGAASFHHHPGVSASTQG</sequence>
<evidence type="ECO:0000256" key="1">
    <source>
        <dbReference type="ARBA" id="ARBA00004613"/>
    </source>
</evidence>
<evidence type="ECO:0000256" key="3">
    <source>
        <dbReference type="ARBA" id="ARBA00022588"/>
    </source>
</evidence>
<evidence type="ECO:0000256" key="6">
    <source>
        <dbReference type="ARBA" id="ARBA00023157"/>
    </source>
</evidence>
<dbReference type="EnsemblMetazoa" id="ASTEI06382-RA">
    <property type="protein sequence ID" value="ASTEI06382-PA"/>
    <property type="gene ID" value="ASTEI06382"/>
</dbReference>
<dbReference type="VEuPathDB" id="VectorBase:ASTEI20_035527"/>
<feature type="domain" description="Peptidase S1" evidence="9">
    <location>
        <begin position="893"/>
        <end position="1126"/>
    </location>
</feature>
<feature type="domain" description="Peptidase S1" evidence="9">
    <location>
        <begin position="304"/>
        <end position="541"/>
    </location>
</feature>
<evidence type="ECO:0000259" key="9">
    <source>
        <dbReference type="PROSITE" id="PS50240"/>
    </source>
</evidence>
<proteinExistence type="inferred from homology"/>
<dbReference type="VEuPathDB" id="VectorBase:ASTEI20_031554"/>
<evidence type="ECO:0000256" key="8">
    <source>
        <dbReference type="ARBA" id="ARBA00024195"/>
    </source>
</evidence>
<keyword evidence="5" id="KW-0391">Immunity</keyword>
<evidence type="ECO:0000256" key="7">
    <source>
        <dbReference type="ARBA" id="ARBA00023180"/>
    </source>
</evidence>
<dbReference type="VEuPathDB" id="VectorBase:ASTE004906"/>
<dbReference type="InterPro" id="IPR043504">
    <property type="entry name" value="Peptidase_S1_PA_chymotrypsin"/>
</dbReference>
<comment type="similarity">
    <text evidence="8">Belongs to the peptidase S1 family. CLIP subfamily.</text>
</comment>
<dbReference type="InterPro" id="IPR001314">
    <property type="entry name" value="Peptidase_S1A"/>
</dbReference>
<reference evidence="10" key="2">
    <citation type="submission" date="2020-05" db="UniProtKB">
        <authorList>
            <consortium name="EnsemblMetazoa"/>
        </authorList>
    </citation>
    <scope>IDENTIFICATION</scope>
    <source>
        <strain evidence="10">Indian</strain>
    </source>
</reference>
<evidence type="ECO:0000256" key="4">
    <source>
        <dbReference type="ARBA" id="ARBA00022729"/>
    </source>
</evidence>
<feature type="domain" description="Peptidase S1" evidence="9">
    <location>
        <begin position="31"/>
        <end position="264"/>
    </location>
</feature>
<feature type="domain" description="Peptidase S1" evidence="9">
    <location>
        <begin position="1951"/>
        <end position="2149"/>
    </location>
</feature>
<dbReference type="VEuPathDB" id="VectorBase:ASTE016401"/>
<organism evidence="10 11">
    <name type="scientific">Anopheles stephensi</name>
    <name type="common">Indo-Pakistan malaria mosquito</name>
    <dbReference type="NCBI Taxonomy" id="30069"/>
    <lineage>
        <taxon>Eukaryota</taxon>
        <taxon>Metazoa</taxon>
        <taxon>Ecdysozoa</taxon>
        <taxon>Arthropoda</taxon>
        <taxon>Hexapoda</taxon>
        <taxon>Insecta</taxon>
        <taxon>Pterygota</taxon>
        <taxon>Neoptera</taxon>
        <taxon>Endopterygota</taxon>
        <taxon>Diptera</taxon>
        <taxon>Nematocera</taxon>
        <taxon>Culicoidea</taxon>
        <taxon>Culicidae</taxon>
        <taxon>Anophelinae</taxon>
        <taxon>Anopheles</taxon>
    </lineage>
</organism>
<evidence type="ECO:0000313" key="10">
    <source>
        <dbReference type="EnsemblMetazoa" id="ASTEI06382-PA"/>
    </source>
</evidence>
<keyword evidence="11" id="KW-1185">Reference proteome</keyword>
<dbReference type="VEuPathDB" id="VectorBase:ASTE016399"/>
<dbReference type="STRING" id="30069.A0A182YD46"/>
<evidence type="ECO:0000313" key="11">
    <source>
        <dbReference type="Proteomes" id="UP000076408"/>
    </source>
</evidence>
<dbReference type="VEuPathDB" id="VectorBase:ASTEI20_033062"/>
<feature type="domain" description="Peptidase S1" evidence="9">
    <location>
        <begin position="602"/>
        <end position="835"/>
    </location>
</feature>
<feature type="domain" description="Peptidase S1" evidence="9">
    <location>
        <begin position="1429"/>
        <end position="1661"/>
    </location>
</feature>
<dbReference type="InterPro" id="IPR001254">
    <property type="entry name" value="Trypsin_dom"/>
</dbReference>
<dbReference type="GO" id="GO:0045087">
    <property type="term" value="P:innate immune response"/>
    <property type="evidence" value="ECO:0007669"/>
    <property type="project" value="UniProtKB-KW"/>
</dbReference>
<dbReference type="GO" id="GO:0005576">
    <property type="term" value="C:extracellular region"/>
    <property type="evidence" value="ECO:0007669"/>
    <property type="project" value="UniProtKB-SubCell"/>
</dbReference>
<dbReference type="InterPro" id="IPR051487">
    <property type="entry name" value="Ser/Thr_Proteases_Immune/Dev"/>
</dbReference>
<dbReference type="GO" id="GO:0004252">
    <property type="term" value="F:serine-type endopeptidase activity"/>
    <property type="evidence" value="ECO:0007669"/>
    <property type="project" value="InterPro"/>
</dbReference>
<dbReference type="VEuPathDB" id="VectorBase:ASTE016403"/>
<dbReference type="InterPro" id="IPR009003">
    <property type="entry name" value="Peptidase_S1_PA"/>
</dbReference>
<dbReference type="Pfam" id="PF00089">
    <property type="entry name" value="Trypsin"/>
    <property type="match status" value="8"/>
</dbReference>
<dbReference type="VEuPathDB" id="VectorBase:ASTE016402"/>
<feature type="domain" description="Peptidase S1" evidence="9">
    <location>
        <begin position="1679"/>
        <end position="1911"/>
    </location>
</feature>
<keyword evidence="7" id="KW-0325">Glycoprotein</keyword>
<dbReference type="VEuPathDB" id="VectorBase:ASTE016405"/>
<evidence type="ECO:0000256" key="5">
    <source>
        <dbReference type="ARBA" id="ARBA00022859"/>
    </source>
</evidence>
<dbReference type="VEuPathDB" id="VectorBase:ASTEI20_045167"/>
<protein>
    <recommendedName>
        <fullName evidence="9">Peptidase S1 domain-containing protein</fullName>
    </recommendedName>
</protein>
<dbReference type="SUPFAM" id="SSF50494">
    <property type="entry name" value="Trypsin-like serine proteases"/>
    <property type="match status" value="8"/>
</dbReference>
<evidence type="ECO:0000256" key="2">
    <source>
        <dbReference type="ARBA" id="ARBA00022525"/>
    </source>
</evidence>
<keyword evidence="6" id="KW-1015">Disulfide bond</keyword>
<dbReference type="VEuPathDB" id="VectorBase:ASTEI06382"/>
<name>A0A182YD46_ANOST</name>
<dbReference type="Gene3D" id="2.40.10.10">
    <property type="entry name" value="Trypsin-like serine proteases"/>
    <property type="match status" value="9"/>
</dbReference>
<dbReference type="PRINTS" id="PR00722">
    <property type="entry name" value="CHYMOTRYPSIN"/>
</dbReference>
<dbReference type="SMART" id="SM00020">
    <property type="entry name" value="Tryp_SPc"/>
    <property type="match status" value="8"/>
</dbReference>
<dbReference type="PROSITE" id="PS50240">
    <property type="entry name" value="TRYPSIN_DOM"/>
    <property type="match status" value="8"/>
</dbReference>
<dbReference type="VEuPathDB" id="VectorBase:ASTE016404"/>
<dbReference type="GO" id="GO:0006508">
    <property type="term" value="P:proteolysis"/>
    <property type="evidence" value="ECO:0007669"/>
    <property type="project" value="InterPro"/>
</dbReference>
<keyword evidence="3" id="KW-0399">Innate immunity</keyword>
<accession>A0A182YD46</accession>
<keyword evidence="4" id="KW-0732">Signal</keyword>
<dbReference type="OMA" id="PGLFPYQ"/>
<dbReference type="VEuPathDB" id="VectorBase:ASTE016400"/>
<reference evidence="11" key="1">
    <citation type="journal article" date="2014" name="Genome Biol.">
        <title>Genome analysis of a major urban malaria vector mosquito, Anopheles stephensi.</title>
        <authorList>
            <person name="Jiang X."/>
            <person name="Peery A."/>
            <person name="Hall A.B."/>
            <person name="Sharma A."/>
            <person name="Chen X.G."/>
            <person name="Waterhouse R.M."/>
            <person name="Komissarov A."/>
            <person name="Riehle M.M."/>
            <person name="Shouche Y."/>
            <person name="Sharakhova M.V."/>
            <person name="Lawson D."/>
            <person name="Pakpour N."/>
            <person name="Arensburger P."/>
            <person name="Davidson V.L."/>
            <person name="Eiglmeier K."/>
            <person name="Emrich S."/>
            <person name="George P."/>
            <person name="Kennedy R.C."/>
            <person name="Mane S.P."/>
            <person name="Maslen G."/>
            <person name="Oringanje C."/>
            <person name="Qi Y."/>
            <person name="Settlage R."/>
            <person name="Tojo M."/>
            <person name="Tubio J.M."/>
            <person name="Unger M.F."/>
            <person name="Wang B."/>
            <person name="Vernick K.D."/>
            <person name="Ribeiro J.M."/>
            <person name="James A.A."/>
            <person name="Michel K."/>
            <person name="Riehle M.A."/>
            <person name="Luckhart S."/>
            <person name="Sharakhov I.V."/>
            <person name="Tu Z."/>
        </authorList>
    </citation>
    <scope>NUCLEOTIDE SEQUENCE [LARGE SCALE GENOMIC DNA]</scope>
    <source>
        <strain evidence="11">Indian</strain>
    </source>
</reference>
<comment type="subcellular location">
    <subcellularLocation>
        <location evidence="1">Secreted</location>
    </subcellularLocation>
</comment>
<keyword evidence="2" id="KW-0964">Secreted</keyword>
<feature type="domain" description="Peptidase S1" evidence="9">
    <location>
        <begin position="1158"/>
        <end position="1391"/>
    </location>
</feature>
<dbReference type="VEuPathDB" id="VectorBase:ASTEI20_034989"/>